<dbReference type="Pfam" id="PF25057">
    <property type="entry name" value="CUT_N"/>
    <property type="match status" value="1"/>
</dbReference>
<dbReference type="InterPro" id="IPR001507">
    <property type="entry name" value="ZP_dom"/>
</dbReference>
<keyword evidence="13" id="KW-1185">Reference proteome</keyword>
<dbReference type="Pfam" id="PF25301">
    <property type="entry name" value="CUT_C"/>
    <property type="match status" value="1"/>
</dbReference>
<evidence type="ECO:0000256" key="8">
    <source>
        <dbReference type="SAM" id="MobiDB-lite"/>
    </source>
</evidence>
<gene>
    <name evidence="12" type="ORF">CAUJ_LOCUS794</name>
</gene>
<comment type="caution">
    <text evidence="12">The sequence shown here is derived from an EMBL/GenBank/DDBJ whole genome shotgun (WGS) entry which is preliminary data.</text>
</comment>
<feature type="chain" id="PRO_5035779103" description="ZP domain-containing protein" evidence="10">
    <location>
        <begin position="20"/>
        <end position="545"/>
    </location>
</feature>
<keyword evidence="5 10" id="KW-0732">Signal</keyword>
<keyword evidence="4 9" id="KW-0812">Transmembrane</keyword>
<dbReference type="PANTHER" id="PTHR22907:SF12">
    <property type="entry name" value="ZP DOMAIN-CONTAINING PROTEIN"/>
    <property type="match status" value="1"/>
</dbReference>
<dbReference type="PANTHER" id="PTHR22907">
    <property type="entry name" value="GH04558P"/>
    <property type="match status" value="1"/>
</dbReference>
<name>A0A8S1GMY9_9PELO</name>
<keyword evidence="3" id="KW-1003">Cell membrane</keyword>
<evidence type="ECO:0000256" key="3">
    <source>
        <dbReference type="ARBA" id="ARBA00022475"/>
    </source>
</evidence>
<evidence type="ECO:0000313" key="12">
    <source>
        <dbReference type="EMBL" id="CAD6184875.1"/>
    </source>
</evidence>
<keyword evidence="2" id="KW-0193">Cuticle</keyword>
<dbReference type="InterPro" id="IPR057475">
    <property type="entry name" value="CUT_C"/>
</dbReference>
<evidence type="ECO:0000313" key="13">
    <source>
        <dbReference type="Proteomes" id="UP000835052"/>
    </source>
</evidence>
<evidence type="ECO:0000256" key="7">
    <source>
        <dbReference type="ARBA" id="ARBA00023136"/>
    </source>
</evidence>
<organism evidence="12 13">
    <name type="scientific">Caenorhabditis auriculariae</name>
    <dbReference type="NCBI Taxonomy" id="2777116"/>
    <lineage>
        <taxon>Eukaryota</taxon>
        <taxon>Metazoa</taxon>
        <taxon>Ecdysozoa</taxon>
        <taxon>Nematoda</taxon>
        <taxon>Chromadorea</taxon>
        <taxon>Rhabditida</taxon>
        <taxon>Rhabditina</taxon>
        <taxon>Rhabditomorpha</taxon>
        <taxon>Rhabditoidea</taxon>
        <taxon>Rhabditidae</taxon>
        <taxon>Peloderinae</taxon>
        <taxon>Caenorhabditis</taxon>
    </lineage>
</organism>
<dbReference type="InterPro" id="IPR051962">
    <property type="entry name" value="Cuticlin"/>
</dbReference>
<dbReference type="InterPro" id="IPR056953">
    <property type="entry name" value="CUT_N"/>
</dbReference>
<feature type="signal peptide" evidence="10">
    <location>
        <begin position="1"/>
        <end position="19"/>
    </location>
</feature>
<dbReference type="SMART" id="SM00241">
    <property type="entry name" value="ZP"/>
    <property type="match status" value="1"/>
</dbReference>
<feature type="transmembrane region" description="Helical" evidence="9">
    <location>
        <begin position="469"/>
        <end position="492"/>
    </location>
</feature>
<accession>A0A8S1GMY9</accession>
<evidence type="ECO:0000256" key="1">
    <source>
        <dbReference type="ARBA" id="ARBA00004251"/>
    </source>
</evidence>
<comment type="subcellular location">
    <subcellularLocation>
        <location evidence="1">Cell membrane</location>
        <topology evidence="1">Single-pass type I membrane protein</topology>
    </subcellularLocation>
</comment>
<evidence type="ECO:0000256" key="9">
    <source>
        <dbReference type="SAM" id="Phobius"/>
    </source>
</evidence>
<dbReference type="GO" id="GO:0042302">
    <property type="term" value="F:structural constituent of cuticle"/>
    <property type="evidence" value="ECO:0007669"/>
    <property type="project" value="UniProtKB-KW"/>
</dbReference>
<dbReference type="PROSITE" id="PS51034">
    <property type="entry name" value="ZP_2"/>
    <property type="match status" value="1"/>
</dbReference>
<evidence type="ECO:0000256" key="2">
    <source>
        <dbReference type="ARBA" id="ARBA00022460"/>
    </source>
</evidence>
<dbReference type="EMBL" id="CAJGYM010000001">
    <property type="protein sequence ID" value="CAD6184875.1"/>
    <property type="molecule type" value="Genomic_DNA"/>
</dbReference>
<proteinExistence type="predicted"/>
<evidence type="ECO:0000256" key="6">
    <source>
        <dbReference type="ARBA" id="ARBA00022989"/>
    </source>
</evidence>
<evidence type="ECO:0000256" key="5">
    <source>
        <dbReference type="ARBA" id="ARBA00022729"/>
    </source>
</evidence>
<dbReference type="OrthoDB" id="10068552at2759"/>
<feature type="domain" description="ZP" evidence="11">
    <location>
        <begin position="33"/>
        <end position="274"/>
    </location>
</feature>
<evidence type="ECO:0000259" key="11">
    <source>
        <dbReference type="PROSITE" id="PS51034"/>
    </source>
</evidence>
<sequence length="545" mass="61102">MRSKDAILGILLIFREVSTFGFDNEIIGPPQLECNPDDITFLVATRKPFRGSVFVRGHFDNVNCRRSFESNLDAPARLSVRLGDCGMKRMRQLQPLGFNMVLTFVANFHPLFATKQDRAFSVRCFYANTNAVVKADIAVSPIPAETMEKATVLVPKCEYTIREGALDGPPVRETIIGKPMYHRWDCENTGNFGILIRNCAMIDSRLGESVAFLDANGCPIYREFPPLEYDATITSAYTVIEAMSFPDQGSISFACQIQLCDKRANECLAVSPPRCALVTREEYAPHSIVNNAVYPTEVISTFDGVQENMLPLDMGPQIPEDPWLKEPVPVEDGESTSARSGRETTTPVVEHSTEAPSEEILLLSPNKNRKLSDEVTTNQLPPWPIPTHSPEEVRRNALEYLRRANVMEEKHEGREKRLADKVMDVASELVVRQEDEDEEEVGNWHDFNETSRPKRKIPEASTLTCISDWALVVVGAAFASTSGFALFFIFYISRQLCSKSRPDFSDVETVCPSERSSQISVASQFPVFSRRLGHPCYNPHLQGFT</sequence>
<keyword evidence="6 9" id="KW-1133">Transmembrane helix</keyword>
<reference evidence="12" key="1">
    <citation type="submission" date="2020-10" db="EMBL/GenBank/DDBJ databases">
        <authorList>
            <person name="Kikuchi T."/>
        </authorList>
    </citation>
    <scope>NUCLEOTIDE SEQUENCE</scope>
    <source>
        <strain evidence="12">NKZ352</strain>
    </source>
</reference>
<protein>
    <recommendedName>
        <fullName evidence="11">ZP domain-containing protein</fullName>
    </recommendedName>
</protein>
<dbReference type="Proteomes" id="UP000835052">
    <property type="component" value="Unassembled WGS sequence"/>
</dbReference>
<dbReference type="GO" id="GO:0005886">
    <property type="term" value="C:plasma membrane"/>
    <property type="evidence" value="ECO:0007669"/>
    <property type="project" value="UniProtKB-SubCell"/>
</dbReference>
<evidence type="ECO:0000256" key="4">
    <source>
        <dbReference type="ARBA" id="ARBA00022692"/>
    </source>
</evidence>
<keyword evidence="7 9" id="KW-0472">Membrane</keyword>
<evidence type="ECO:0000256" key="10">
    <source>
        <dbReference type="SAM" id="SignalP"/>
    </source>
</evidence>
<dbReference type="AlphaFoldDB" id="A0A8S1GMY9"/>
<feature type="region of interest" description="Disordered" evidence="8">
    <location>
        <begin position="327"/>
        <end position="356"/>
    </location>
</feature>
<feature type="compositionally biased region" description="Polar residues" evidence="8">
    <location>
        <begin position="335"/>
        <end position="347"/>
    </location>
</feature>